<evidence type="ECO:0000259" key="2">
    <source>
        <dbReference type="Pfam" id="PF13439"/>
    </source>
</evidence>
<proteinExistence type="predicted"/>
<reference evidence="3" key="1">
    <citation type="journal article" date="2020" name="mSystems">
        <title>Genome- and Community-Level Interaction Insights into Carbon Utilization and Element Cycling Functions of Hydrothermarchaeota in Hydrothermal Sediment.</title>
        <authorList>
            <person name="Zhou Z."/>
            <person name="Liu Y."/>
            <person name="Xu W."/>
            <person name="Pan J."/>
            <person name="Luo Z.H."/>
            <person name="Li M."/>
        </authorList>
    </citation>
    <scope>NUCLEOTIDE SEQUENCE [LARGE SCALE GENOMIC DNA]</scope>
    <source>
        <strain evidence="3">SpSt-125</strain>
    </source>
</reference>
<dbReference type="Pfam" id="PF13439">
    <property type="entry name" value="Glyco_transf_4"/>
    <property type="match status" value="1"/>
</dbReference>
<sequence>MRLRIAMKAVVAHDIWDRGGGGELFNAYVVKTLLENGFDVAIVALARFDVGRFREMFGVDLSNVRIFTLFSRPLPFLGLYQKLGFFIPLSRAVKKLRPDFIFVDRDVYKPVAKLRSKLGFKIFEYIHFPYRWGFERRRDLPGEYVEVLRNYFRDAEDRYGKGLWRYYYKVFLWLYNKVARYNPFESADVVLANSRFTARLVKLLWGGEPVVLYPPVLVKDFASEAEAPFDSRDDAVVMVGRISSEKRYEEAIDAIAMTSSRPVLRIVGSLNPRFEWYKELLVRRAREKGVKLELYINASRKELVKIVTRSKIFVHTTRYEHFGIAVVEAMAGGCPVIVHGSGGPYEDIVERGEYGLYYNGLEDLAEKIDRLLSDRDVWEYYHRKSLMRASQFGEEVFSRRLLEVINRYA</sequence>
<name>A0A7J2U3R7_9CREN</name>
<feature type="domain" description="Glycosyl transferase family 1" evidence="1">
    <location>
        <begin position="226"/>
        <end position="379"/>
    </location>
</feature>
<dbReference type="InterPro" id="IPR001296">
    <property type="entry name" value="Glyco_trans_1"/>
</dbReference>
<dbReference type="PANTHER" id="PTHR45919">
    <property type="entry name" value="GDP-MAN:MAN(3)GLCNAC(2)-PP-DOL ALPHA-1,2-MANNOSYLTRANSFERASE"/>
    <property type="match status" value="1"/>
</dbReference>
<dbReference type="EMBL" id="DSEU01000042">
    <property type="protein sequence ID" value="HEM67219.1"/>
    <property type="molecule type" value="Genomic_DNA"/>
</dbReference>
<comment type="caution">
    <text evidence="3">The sequence shown here is derived from an EMBL/GenBank/DDBJ whole genome shotgun (WGS) entry which is preliminary data.</text>
</comment>
<evidence type="ECO:0000259" key="1">
    <source>
        <dbReference type="Pfam" id="PF00534"/>
    </source>
</evidence>
<dbReference type="InterPro" id="IPR028098">
    <property type="entry name" value="Glyco_trans_4-like_N"/>
</dbReference>
<gene>
    <name evidence="3" type="ORF">ENO26_06605</name>
</gene>
<protein>
    <submittedName>
        <fullName evidence="3">Glycosyltransferase</fullName>
    </submittedName>
</protein>
<dbReference type="InterPro" id="IPR038013">
    <property type="entry name" value="ALG11"/>
</dbReference>
<dbReference type="Pfam" id="PF00534">
    <property type="entry name" value="Glycos_transf_1"/>
    <property type="match status" value="1"/>
</dbReference>
<feature type="domain" description="Glycosyltransferase subfamily 4-like N-terminal" evidence="2">
    <location>
        <begin position="20"/>
        <end position="215"/>
    </location>
</feature>
<keyword evidence="3" id="KW-0808">Transferase</keyword>
<dbReference type="GO" id="GO:0006487">
    <property type="term" value="P:protein N-linked glycosylation"/>
    <property type="evidence" value="ECO:0007669"/>
    <property type="project" value="TreeGrafter"/>
</dbReference>
<dbReference type="GO" id="GO:0016020">
    <property type="term" value="C:membrane"/>
    <property type="evidence" value="ECO:0007669"/>
    <property type="project" value="TreeGrafter"/>
</dbReference>
<accession>A0A7J2U3R7</accession>
<dbReference type="GO" id="GO:0004377">
    <property type="term" value="F:GDP-Man:Man(3)GlcNAc(2)-PP-Dol alpha-1,2-mannosyltransferase activity"/>
    <property type="evidence" value="ECO:0007669"/>
    <property type="project" value="InterPro"/>
</dbReference>
<organism evidence="3">
    <name type="scientific">Ignisphaera aggregans</name>
    <dbReference type="NCBI Taxonomy" id="334771"/>
    <lineage>
        <taxon>Archaea</taxon>
        <taxon>Thermoproteota</taxon>
        <taxon>Thermoprotei</taxon>
        <taxon>Desulfurococcales</taxon>
        <taxon>Desulfurococcaceae</taxon>
        <taxon>Ignisphaera</taxon>
    </lineage>
</organism>
<dbReference type="AlphaFoldDB" id="A0A7J2U3R7"/>
<dbReference type="SUPFAM" id="SSF53756">
    <property type="entry name" value="UDP-Glycosyltransferase/glycogen phosphorylase"/>
    <property type="match status" value="1"/>
</dbReference>
<dbReference type="PANTHER" id="PTHR45919:SF1">
    <property type="entry name" value="GDP-MAN:MAN(3)GLCNAC(2)-PP-DOL ALPHA-1,2-MANNOSYLTRANSFERASE"/>
    <property type="match status" value="1"/>
</dbReference>
<evidence type="ECO:0000313" key="3">
    <source>
        <dbReference type="EMBL" id="HEM67219.1"/>
    </source>
</evidence>
<dbReference type="Gene3D" id="3.40.50.2000">
    <property type="entry name" value="Glycogen Phosphorylase B"/>
    <property type="match status" value="1"/>
</dbReference>